<dbReference type="PANTHER" id="PTHR14187">
    <property type="entry name" value="ALPHA KINASE/ELONGATION FACTOR 2 KINASE"/>
    <property type="match status" value="1"/>
</dbReference>
<comment type="caution">
    <text evidence="3">The sequence shown here is derived from an EMBL/GenBank/DDBJ whole genome shotgun (WGS) entry which is preliminary data.</text>
</comment>
<dbReference type="Pfam" id="PF00012">
    <property type="entry name" value="HSP70"/>
    <property type="match status" value="1"/>
</dbReference>
<organism evidence="3 4">
    <name type="scientific">Fusarium globosum</name>
    <dbReference type="NCBI Taxonomy" id="78864"/>
    <lineage>
        <taxon>Eukaryota</taxon>
        <taxon>Fungi</taxon>
        <taxon>Dikarya</taxon>
        <taxon>Ascomycota</taxon>
        <taxon>Pezizomycotina</taxon>
        <taxon>Sordariomycetes</taxon>
        <taxon>Hypocreomycetidae</taxon>
        <taxon>Hypocreales</taxon>
        <taxon>Nectriaceae</taxon>
        <taxon>Fusarium</taxon>
        <taxon>Fusarium fujikuroi species complex</taxon>
    </lineage>
</organism>
<gene>
    <name evidence="3" type="ORF">FGLOB1_8278</name>
</gene>
<evidence type="ECO:0000256" key="1">
    <source>
        <dbReference type="ARBA" id="ARBA00022741"/>
    </source>
</evidence>
<dbReference type="Proteomes" id="UP000532311">
    <property type="component" value="Unassembled WGS sequence"/>
</dbReference>
<reference evidence="3 4" key="1">
    <citation type="submission" date="2020-05" db="EMBL/GenBank/DDBJ databases">
        <title>Identification and distribution of gene clusters putatively required for synthesis of sphingolipid metabolism inhibitors in phylogenetically diverse species of the filamentous fungus Fusarium.</title>
        <authorList>
            <person name="Kim H.-S."/>
            <person name="Busman M."/>
            <person name="Brown D.W."/>
            <person name="Divon H."/>
            <person name="Uhlig S."/>
            <person name="Proctor R.H."/>
        </authorList>
    </citation>
    <scope>NUCLEOTIDE SEQUENCE [LARGE SCALE GENOMIC DNA]</scope>
    <source>
        <strain evidence="3 4">NRRL 26131</strain>
    </source>
</reference>
<dbReference type="SUPFAM" id="SSF53067">
    <property type="entry name" value="Actin-like ATPase domain"/>
    <property type="match status" value="2"/>
</dbReference>
<keyword evidence="3" id="KW-0346">Stress response</keyword>
<evidence type="ECO:0000313" key="4">
    <source>
        <dbReference type="Proteomes" id="UP000532311"/>
    </source>
</evidence>
<dbReference type="InterPro" id="IPR043129">
    <property type="entry name" value="ATPase_NBD"/>
</dbReference>
<dbReference type="Gene3D" id="3.90.640.10">
    <property type="entry name" value="Actin, Chain A, domain 4"/>
    <property type="match status" value="1"/>
</dbReference>
<keyword evidence="1" id="KW-0547">Nucleotide-binding</keyword>
<dbReference type="EMBL" id="JAAQPF010000358">
    <property type="protein sequence ID" value="KAF5704859.1"/>
    <property type="molecule type" value="Genomic_DNA"/>
</dbReference>
<dbReference type="Gene3D" id="3.30.420.40">
    <property type="match status" value="2"/>
</dbReference>
<name>A0A8H5Y3A4_9HYPO</name>
<proteinExistence type="predicted"/>
<sequence length="600" mass="67059">MESGRDEKRLIVGVDYGTTHSGVSYVWSTAVGIESVHLIDEWGTTERTVGRAGYYKQVPSRIAYEPELSWGYDIGPEAKTYCWTKLLLDRFATHSEYDDSSLKSIHGPGLLLVPTGKTPEDVVTDFLTQLYSYVMSRLKDKLGPVVKLTPIEFWFTLPALWSLRAEDSTRKAAIEAGFESRNGDSIRMVREPEAGAIACLSELIKDGESPLVKVGDGVLVCDCGGGTVDLASYKVLVAYPIPSLEQACVSEGGKCGSTTIDRAFHRLMEERFGSSFSSLSYQKTGAGSKFMTQFESIKRHFGVSKLAKRHLIDLNLGCADSQWYRGDENEVVITTQDMIDLFDPVVKKIIALLEQQIQATRSESELEIKTICLVGGFGESIYLLNKLREWCPDGVELINPNKSWEAICIGAALRGLEGPIVVKKKSKRHIGLALSIPFDANIHNPWDAYYDQEDKMKRVMVMDWMINRGQSITSGSVVTRSRYWTIGEKESKIRTQTLYESTEAVAPGNLAHPSVQKLGELYIDLRKVDLRGCQSRETGSLFSKKTIYRIEFSLEMMPENDLGYIYFRVICSGKVLGEARLEFSEEDEDKGIPLENLVIS</sequence>
<protein>
    <submittedName>
        <fullName evidence="3">Hsp70 family heat shock protein</fullName>
    </submittedName>
</protein>
<keyword evidence="4" id="KW-1185">Reference proteome</keyword>
<keyword evidence="2" id="KW-0067">ATP-binding</keyword>
<dbReference type="InterPro" id="IPR013126">
    <property type="entry name" value="Hsp_70_fam"/>
</dbReference>
<accession>A0A8H5Y3A4</accession>
<evidence type="ECO:0000313" key="3">
    <source>
        <dbReference type="EMBL" id="KAF5704859.1"/>
    </source>
</evidence>
<dbReference type="GO" id="GO:0005524">
    <property type="term" value="F:ATP binding"/>
    <property type="evidence" value="ECO:0007669"/>
    <property type="project" value="UniProtKB-KW"/>
</dbReference>
<dbReference type="AlphaFoldDB" id="A0A8H5Y3A4"/>
<dbReference type="CDD" id="cd10170">
    <property type="entry name" value="ASKHA_NBD_HSP70"/>
    <property type="match status" value="1"/>
</dbReference>
<evidence type="ECO:0000256" key="2">
    <source>
        <dbReference type="ARBA" id="ARBA00022840"/>
    </source>
</evidence>
<dbReference type="PANTHER" id="PTHR14187:SF81">
    <property type="entry name" value="HSP70 FAMILY PROTEIN (AFU_ORTHOLOGUE AFUA_4G14040)"/>
    <property type="match status" value="1"/>
</dbReference>
<dbReference type="GO" id="GO:0140662">
    <property type="term" value="F:ATP-dependent protein folding chaperone"/>
    <property type="evidence" value="ECO:0007669"/>
    <property type="project" value="InterPro"/>
</dbReference>